<dbReference type="Gene3D" id="1.10.287.130">
    <property type="match status" value="1"/>
</dbReference>
<dbReference type="InterPro" id="IPR036097">
    <property type="entry name" value="HisK_dim/P_sf"/>
</dbReference>
<protein>
    <recommendedName>
        <fullName evidence="2">histidine kinase</fullName>
        <ecNumber evidence="2">2.7.13.3</ecNumber>
    </recommendedName>
</protein>
<accession>A0ABS8QBN8</accession>
<dbReference type="InterPro" id="IPR003594">
    <property type="entry name" value="HATPase_dom"/>
</dbReference>
<dbReference type="RefSeq" id="WP_231060439.1">
    <property type="nucleotide sequence ID" value="NZ_JAJNOC010000011.1"/>
</dbReference>
<dbReference type="EMBL" id="JAJNOC010000011">
    <property type="protein sequence ID" value="MCD2519162.1"/>
    <property type="molecule type" value="Genomic_DNA"/>
</dbReference>
<evidence type="ECO:0000256" key="5">
    <source>
        <dbReference type="ARBA" id="ARBA00022777"/>
    </source>
</evidence>
<organism evidence="7 8">
    <name type="scientific">Massilia phyllostachyos</name>
    <dbReference type="NCBI Taxonomy" id="2898585"/>
    <lineage>
        <taxon>Bacteria</taxon>
        <taxon>Pseudomonadati</taxon>
        <taxon>Pseudomonadota</taxon>
        <taxon>Betaproteobacteria</taxon>
        <taxon>Burkholderiales</taxon>
        <taxon>Oxalobacteraceae</taxon>
        <taxon>Telluria group</taxon>
        <taxon>Massilia</taxon>
    </lineage>
</organism>
<dbReference type="Pfam" id="PF02518">
    <property type="entry name" value="HATPase_c"/>
    <property type="match status" value="1"/>
</dbReference>
<dbReference type="PROSITE" id="PS50109">
    <property type="entry name" value="HIS_KIN"/>
    <property type="match status" value="1"/>
</dbReference>
<dbReference type="InterPro" id="IPR004358">
    <property type="entry name" value="Sig_transdc_His_kin-like_C"/>
</dbReference>
<reference evidence="7" key="1">
    <citation type="submission" date="2021-11" db="EMBL/GenBank/DDBJ databases">
        <title>The complete genome of Massilia sp sp. G4R7.</title>
        <authorList>
            <person name="Liu L."/>
            <person name="Yue J."/>
            <person name="Yuan J."/>
            <person name="Yang F."/>
            <person name="Li L."/>
        </authorList>
    </citation>
    <scope>NUCLEOTIDE SEQUENCE</scope>
    <source>
        <strain evidence="7">G4R7</strain>
    </source>
</reference>
<dbReference type="Gene3D" id="3.30.565.10">
    <property type="entry name" value="Histidine kinase-like ATPase, C-terminal domain"/>
    <property type="match status" value="1"/>
</dbReference>
<dbReference type="GO" id="GO:0016301">
    <property type="term" value="F:kinase activity"/>
    <property type="evidence" value="ECO:0007669"/>
    <property type="project" value="UniProtKB-KW"/>
</dbReference>
<evidence type="ECO:0000256" key="3">
    <source>
        <dbReference type="ARBA" id="ARBA00022553"/>
    </source>
</evidence>
<dbReference type="InterPro" id="IPR036890">
    <property type="entry name" value="HATPase_C_sf"/>
</dbReference>
<dbReference type="CDD" id="cd00075">
    <property type="entry name" value="HATPase"/>
    <property type="match status" value="1"/>
</dbReference>
<dbReference type="InterPro" id="IPR005467">
    <property type="entry name" value="His_kinase_dom"/>
</dbReference>
<keyword evidence="4" id="KW-0808">Transferase</keyword>
<keyword evidence="8" id="KW-1185">Reference proteome</keyword>
<gene>
    <name evidence="7" type="ORF">LQ564_22935</name>
</gene>
<evidence type="ECO:0000256" key="1">
    <source>
        <dbReference type="ARBA" id="ARBA00000085"/>
    </source>
</evidence>
<evidence type="ECO:0000256" key="2">
    <source>
        <dbReference type="ARBA" id="ARBA00012438"/>
    </source>
</evidence>
<dbReference type="PANTHER" id="PTHR42878">
    <property type="entry name" value="TWO-COMPONENT HISTIDINE KINASE"/>
    <property type="match status" value="1"/>
</dbReference>
<dbReference type="SMART" id="SM00388">
    <property type="entry name" value="HisKA"/>
    <property type="match status" value="1"/>
</dbReference>
<keyword evidence="5 7" id="KW-0418">Kinase</keyword>
<dbReference type="Pfam" id="PF00512">
    <property type="entry name" value="HisKA"/>
    <property type="match status" value="1"/>
</dbReference>
<dbReference type="PRINTS" id="PR00344">
    <property type="entry name" value="BCTRLSENSOR"/>
</dbReference>
<dbReference type="SUPFAM" id="SSF55874">
    <property type="entry name" value="ATPase domain of HSP90 chaperone/DNA topoisomerase II/histidine kinase"/>
    <property type="match status" value="1"/>
</dbReference>
<dbReference type="InterPro" id="IPR050351">
    <property type="entry name" value="BphY/WalK/GraS-like"/>
</dbReference>
<dbReference type="SUPFAM" id="SSF47384">
    <property type="entry name" value="Homodimeric domain of signal transducing histidine kinase"/>
    <property type="match status" value="1"/>
</dbReference>
<feature type="domain" description="Histidine kinase" evidence="6">
    <location>
        <begin position="149"/>
        <end position="357"/>
    </location>
</feature>
<comment type="caution">
    <text evidence="7">The sequence shown here is derived from an EMBL/GenBank/DDBJ whole genome shotgun (WGS) entry which is preliminary data.</text>
</comment>
<evidence type="ECO:0000313" key="7">
    <source>
        <dbReference type="EMBL" id="MCD2519162.1"/>
    </source>
</evidence>
<dbReference type="SMART" id="SM00387">
    <property type="entry name" value="HATPase_c"/>
    <property type="match status" value="1"/>
</dbReference>
<comment type="catalytic activity">
    <reaction evidence="1">
        <text>ATP + protein L-histidine = ADP + protein N-phospho-L-histidine.</text>
        <dbReference type="EC" id="2.7.13.3"/>
    </reaction>
</comment>
<evidence type="ECO:0000256" key="4">
    <source>
        <dbReference type="ARBA" id="ARBA00022679"/>
    </source>
</evidence>
<name>A0ABS8QBN8_9BURK</name>
<evidence type="ECO:0000259" key="6">
    <source>
        <dbReference type="PROSITE" id="PS50109"/>
    </source>
</evidence>
<evidence type="ECO:0000313" key="8">
    <source>
        <dbReference type="Proteomes" id="UP001179361"/>
    </source>
</evidence>
<dbReference type="Proteomes" id="UP001179361">
    <property type="component" value="Unassembled WGS sequence"/>
</dbReference>
<dbReference type="PANTHER" id="PTHR42878:SF13">
    <property type="entry name" value="HISTIDINE KINASE"/>
    <property type="match status" value="1"/>
</dbReference>
<dbReference type="CDD" id="cd00082">
    <property type="entry name" value="HisKA"/>
    <property type="match status" value="1"/>
</dbReference>
<keyword evidence="3" id="KW-0597">Phosphoprotein</keyword>
<sequence length="363" mass="38653">MDSSDADNHPLPTSALATAFLALREAVLAQWSARVMAGIPSAQRLGAPALAAAMPLLYDHIAHALQAGAPGAFAAAREQATLSDYGPDELIHELQIFRDVLFAAAGARGLALSKRDAELIGRSIEDAERDAIHGYDAVGRQAKETFIAALSHDLRNPLHVASASAQLIQLKTSDPGITNLAKRISAKLAETDAMIQSLLDAAVSEARQKLTLQLAQVDIMALIEEVCGDLPMVGQRVRVEGDAVKGWWCRGSLKRVLENLVSNARKYGDSAQAITVTVSQADGSMLLAVHNEGRPIPAADLRRMCRGFQRIEDVRVKGWELGLPYVQAVAESHGGSLAVDSAEGRGTTFTVKVPVDARPHVGS</sequence>
<proteinExistence type="predicted"/>
<dbReference type="EC" id="2.7.13.3" evidence="2"/>
<dbReference type="InterPro" id="IPR003661">
    <property type="entry name" value="HisK_dim/P_dom"/>
</dbReference>